<dbReference type="InterPro" id="IPR001810">
    <property type="entry name" value="F-box_dom"/>
</dbReference>
<evidence type="ECO:0000313" key="2">
    <source>
        <dbReference type="EMBL" id="KAF9043675.1"/>
    </source>
</evidence>
<organism evidence="2 3">
    <name type="scientific">Rhodocollybia butyracea</name>
    <dbReference type="NCBI Taxonomy" id="206335"/>
    <lineage>
        <taxon>Eukaryota</taxon>
        <taxon>Fungi</taxon>
        <taxon>Dikarya</taxon>
        <taxon>Basidiomycota</taxon>
        <taxon>Agaricomycotina</taxon>
        <taxon>Agaricomycetes</taxon>
        <taxon>Agaricomycetidae</taxon>
        <taxon>Agaricales</taxon>
        <taxon>Marasmiineae</taxon>
        <taxon>Omphalotaceae</taxon>
        <taxon>Rhodocollybia</taxon>
    </lineage>
</organism>
<protein>
    <recommendedName>
        <fullName evidence="1">F-box domain-containing protein</fullName>
    </recommendedName>
</protein>
<dbReference type="Proteomes" id="UP000772434">
    <property type="component" value="Unassembled WGS sequence"/>
</dbReference>
<evidence type="ECO:0000313" key="3">
    <source>
        <dbReference type="Proteomes" id="UP000772434"/>
    </source>
</evidence>
<gene>
    <name evidence="2" type="ORF">BDP27DRAFT_1409296</name>
</gene>
<keyword evidence="3" id="KW-1185">Reference proteome</keyword>
<dbReference type="SMART" id="SM00256">
    <property type="entry name" value="FBOX"/>
    <property type="match status" value="1"/>
</dbReference>
<dbReference type="OrthoDB" id="2835201at2759"/>
<dbReference type="EMBL" id="JADNRY010000535">
    <property type="protein sequence ID" value="KAF9043675.1"/>
    <property type="molecule type" value="Genomic_DNA"/>
</dbReference>
<dbReference type="Pfam" id="PF12937">
    <property type="entry name" value="F-box-like"/>
    <property type="match status" value="1"/>
</dbReference>
<name>A0A9P5TVL5_9AGAR</name>
<dbReference type="AlphaFoldDB" id="A0A9P5TVL5"/>
<dbReference type="InterPro" id="IPR036047">
    <property type="entry name" value="F-box-like_dom_sf"/>
</dbReference>
<evidence type="ECO:0000259" key="1">
    <source>
        <dbReference type="PROSITE" id="PS50181"/>
    </source>
</evidence>
<sequence length="250" mass="28323">MSTSSFIELPDDILFTIVKFVRVPDLFAARKTCKRLHSITLDRHVWTTAYKTSENSFLPETSLASKTVQDLERLLLRSYRLNTFWANPPRIKRVFKRRISLDSTTSGIDIKNLLAIELFQGRFIILQTAKAMLVYDLETRDEVFRHNAAPNQEFKRAVLGLNRTADYNMDLFFPFRTFSFITGTSPSGSVTIAESPLLNANFVIGNQFAVIHNFGRGRASDVLVVSHLESQNIYPLSSGFLVSTLGLSSF</sequence>
<dbReference type="Gene3D" id="1.20.1280.50">
    <property type="match status" value="1"/>
</dbReference>
<dbReference type="PROSITE" id="PS50181">
    <property type="entry name" value="FBOX"/>
    <property type="match status" value="1"/>
</dbReference>
<feature type="domain" description="F-box" evidence="1">
    <location>
        <begin position="3"/>
        <end position="49"/>
    </location>
</feature>
<proteinExistence type="predicted"/>
<comment type="caution">
    <text evidence="2">The sequence shown here is derived from an EMBL/GenBank/DDBJ whole genome shotgun (WGS) entry which is preliminary data.</text>
</comment>
<reference evidence="2" key="1">
    <citation type="submission" date="2020-11" db="EMBL/GenBank/DDBJ databases">
        <authorList>
            <consortium name="DOE Joint Genome Institute"/>
            <person name="Ahrendt S."/>
            <person name="Riley R."/>
            <person name="Andreopoulos W."/>
            <person name="Labutti K."/>
            <person name="Pangilinan J."/>
            <person name="Ruiz-Duenas F.J."/>
            <person name="Barrasa J.M."/>
            <person name="Sanchez-Garcia M."/>
            <person name="Camarero S."/>
            <person name="Miyauchi S."/>
            <person name="Serrano A."/>
            <person name="Linde D."/>
            <person name="Babiker R."/>
            <person name="Drula E."/>
            <person name="Ayuso-Fernandez I."/>
            <person name="Pacheco R."/>
            <person name="Padilla G."/>
            <person name="Ferreira P."/>
            <person name="Barriuso J."/>
            <person name="Kellner H."/>
            <person name="Castanera R."/>
            <person name="Alfaro M."/>
            <person name="Ramirez L."/>
            <person name="Pisabarro A.G."/>
            <person name="Kuo A."/>
            <person name="Tritt A."/>
            <person name="Lipzen A."/>
            <person name="He G."/>
            <person name="Yan M."/>
            <person name="Ng V."/>
            <person name="Cullen D."/>
            <person name="Martin F."/>
            <person name="Rosso M.-N."/>
            <person name="Henrissat B."/>
            <person name="Hibbett D."/>
            <person name="Martinez A.T."/>
            <person name="Grigoriev I.V."/>
        </authorList>
    </citation>
    <scope>NUCLEOTIDE SEQUENCE</scope>
    <source>
        <strain evidence="2">AH 40177</strain>
    </source>
</reference>
<dbReference type="SUPFAM" id="SSF81383">
    <property type="entry name" value="F-box domain"/>
    <property type="match status" value="1"/>
</dbReference>
<accession>A0A9P5TVL5</accession>